<dbReference type="Proteomes" id="UP000076717">
    <property type="component" value="Unassembled WGS sequence"/>
</dbReference>
<dbReference type="InterPro" id="IPR050682">
    <property type="entry name" value="ModA/WtpA"/>
</dbReference>
<dbReference type="EMBL" id="LIIN01000033">
    <property type="protein sequence ID" value="KZX21586.1"/>
    <property type="molecule type" value="Genomic_DNA"/>
</dbReference>
<dbReference type="GO" id="GO:0015689">
    <property type="term" value="P:molybdate ion transport"/>
    <property type="evidence" value="ECO:0007669"/>
    <property type="project" value="InterPro"/>
</dbReference>
<dbReference type="AlphaFoldDB" id="A0A166I3V5"/>
<keyword evidence="3" id="KW-0732">Signal</keyword>
<dbReference type="PANTHER" id="PTHR30632">
    <property type="entry name" value="MOLYBDATE-BINDING PERIPLASMIC PROTEIN"/>
    <property type="match status" value="1"/>
</dbReference>
<gene>
    <name evidence="4" type="primary">modA</name>
    <name evidence="4" type="ORF">ACH61_01291</name>
</gene>
<comment type="caution">
    <text evidence="4">The sequence shown here is derived from an EMBL/GenBank/DDBJ whole genome shotgun (WGS) entry which is preliminary data.</text>
</comment>
<dbReference type="SUPFAM" id="SSF53850">
    <property type="entry name" value="Periplasmic binding protein-like II"/>
    <property type="match status" value="1"/>
</dbReference>
<protein>
    <submittedName>
        <fullName evidence="4">Molybdate-binding periplasmic protein</fullName>
    </submittedName>
</protein>
<reference evidence="4 5" key="1">
    <citation type="submission" date="2015-08" db="EMBL/GenBank/DDBJ databases">
        <title>Draft Genome Sequence of Rathayibacter sp. Strain VKM Ac-2596 Isolated from Leaf Gall Induced by Plant-Parasitic Nematodes.</title>
        <authorList>
            <person name="Vasilenko O.V."/>
            <person name="Starodumova I.P."/>
            <person name="Tarlachkov S.V."/>
            <person name="Dorofeeva L.V."/>
            <person name="Evtushenko L.I."/>
        </authorList>
    </citation>
    <scope>NUCLEOTIDE SEQUENCE [LARGE SCALE GENOMIC DNA]</scope>
    <source>
        <strain evidence="4 5">VKM Ac-2596</strain>
    </source>
</reference>
<dbReference type="GO" id="GO:0046872">
    <property type="term" value="F:metal ion binding"/>
    <property type="evidence" value="ECO:0007669"/>
    <property type="project" value="UniProtKB-KW"/>
</dbReference>
<dbReference type="InterPro" id="IPR005950">
    <property type="entry name" value="ModA"/>
</dbReference>
<organism evidence="4 5">
    <name type="scientific">Rathayibacter tanaceti</name>
    <dbReference type="NCBI Taxonomy" id="1671680"/>
    <lineage>
        <taxon>Bacteria</taxon>
        <taxon>Bacillati</taxon>
        <taxon>Actinomycetota</taxon>
        <taxon>Actinomycetes</taxon>
        <taxon>Micrococcales</taxon>
        <taxon>Microbacteriaceae</taxon>
        <taxon>Rathayibacter</taxon>
    </lineage>
</organism>
<keyword evidence="5" id="KW-1185">Reference proteome</keyword>
<evidence type="ECO:0000256" key="2">
    <source>
        <dbReference type="ARBA" id="ARBA00022723"/>
    </source>
</evidence>
<accession>A0A166I3V5</accession>
<evidence type="ECO:0000256" key="1">
    <source>
        <dbReference type="ARBA" id="ARBA00009175"/>
    </source>
</evidence>
<keyword evidence="2" id="KW-0479">Metal-binding</keyword>
<dbReference type="Pfam" id="PF13531">
    <property type="entry name" value="SBP_bac_11"/>
    <property type="match status" value="1"/>
</dbReference>
<evidence type="ECO:0000313" key="5">
    <source>
        <dbReference type="Proteomes" id="UP000076717"/>
    </source>
</evidence>
<proteinExistence type="inferred from homology"/>
<dbReference type="PIRSF" id="PIRSF004846">
    <property type="entry name" value="ModA"/>
    <property type="match status" value="1"/>
</dbReference>
<evidence type="ECO:0000313" key="4">
    <source>
        <dbReference type="EMBL" id="KZX21586.1"/>
    </source>
</evidence>
<dbReference type="RefSeq" id="WP_068209835.1">
    <property type="nucleotide sequence ID" value="NZ_CP047186.1"/>
</dbReference>
<dbReference type="Gene3D" id="3.40.190.10">
    <property type="entry name" value="Periplasmic binding protein-like II"/>
    <property type="match status" value="2"/>
</dbReference>
<dbReference type="NCBIfam" id="TIGR01256">
    <property type="entry name" value="modA"/>
    <property type="match status" value="1"/>
</dbReference>
<dbReference type="GO" id="GO:0030973">
    <property type="term" value="F:molybdate ion binding"/>
    <property type="evidence" value="ECO:0007669"/>
    <property type="project" value="TreeGrafter"/>
</dbReference>
<evidence type="ECO:0000256" key="3">
    <source>
        <dbReference type="ARBA" id="ARBA00022729"/>
    </source>
</evidence>
<comment type="similarity">
    <text evidence="1">Belongs to the bacterial solute-binding protein ModA family.</text>
</comment>
<name>A0A166I3V5_9MICO</name>
<dbReference type="PATRIC" id="fig|1671680.3.peg.1363"/>
<dbReference type="PROSITE" id="PS51257">
    <property type="entry name" value="PROKAR_LIPOPROTEIN"/>
    <property type="match status" value="1"/>
</dbReference>
<sequence>MRFHPSTLALPTAALLLLTGCAGAGGSSSGTSDDAAGQGGSITVFAAASLKGAFTQLATDFEAAEPGAHVELSFAGSADLVSQIVNGAPADVIASADERTMATLTDAGLVAGDPVDIATNTLEIAVPPGNPAQVGSLADLARPGTATVLCAPQVPCGAAAAAVEQAAGVDIAPVSEESSVTDVLGKVSSGEADAGLVYATDVLGSGGSVTGIPFAEASAAVNTYPIAALTGAGDPATAAAFVAYAASDAGQAVLAAAGFGAPGES</sequence>
<dbReference type="PANTHER" id="PTHR30632:SF0">
    <property type="entry name" value="SULFATE-BINDING PROTEIN"/>
    <property type="match status" value="1"/>
</dbReference>